<name>A0A7R9U2K5_9STRA</name>
<evidence type="ECO:0008006" key="3">
    <source>
        <dbReference type="Google" id="ProtNLM"/>
    </source>
</evidence>
<sequence>MILKIAHLATLAACAHAFLAPARSRWSVRLSASTDFTDDERFDSVSGMRVSEIKAELDLRGVLYDDCFEADELRRRLEDARLSGKADVGVVDNFNRIQEEAKAENADEIDEFDEEQLASLLAGDGTLPGGLSPEEVMKMRSSPELMAVLQNPSFQRLTKAQMAGDQEEVLKLLSDPEVSAVCAGLFKTLEDLGIKPPEQR</sequence>
<proteinExistence type="predicted"/>
<dbReference type="Gene3D" id="1.10.260.100">
    <property type="match status" value="1"/>
</dbReference>
<organism evidence="2">
    <name type="scientific">Pinguiococcus pyrenoidosus</name>
    <dbReference type="NCBI Taxonomy" id="172671"/>
    <lineage>
        <taxon>Eukaryota</taxon>
        <taxon>Sar</taxon>
        <taxon>Stramenopiles</taxon>
        <taxon>Ochrophyta</taxon>
        <taxon>Pinguiophyceae</taxon>
        <taxon>Pinguiochrysidales</taxon>
        <taxon>Pinguiochrysidaceae</taxon>
        <taxon>Pinguiococcus</taxon>
    </lineage>
</organism>
<accession>A0A7R9U2K5</accession>
<dbReference type="AlphaFoldDB" id="A0A7R9U2K5"/>
<reference evidence="2" key="1">
    <citation type="submission" date="2021-01" db="EMBL/GenBank/DDBJ databases">
        <authorList>
            <person name="Corre E."/>
            <person name="Pelletier E."/>
            <person name="Niang G."/>
            <person name="Scheremetjew M."/>
            <person name="Finn R."/>
            <person name="Kale V."/>
            <person name="Holt S."/>
            <person name="Cochrane G."/>
            <person name="Meng A."/>
            <person name="Brown T."/>
            <person name="Cohen L."/>
        </authorList>
    </citation>
    <scope>NUCLEOTIDE SEQUENCE</scope>
    <source>
        <strain evidence="2">CCMP2078</strain>
    </source>
</reference>
<gene>
    <name evidence="2" type="ORF">PPYR1160_LOCUS1923</name>
</gene>
<feature type="chain" id="PRO_5030809521" description="STI1 domain-containing protein" evidence="1">
    <location>
        <begin position="18"/>
        <end position="200"/>
    </location>
</feature>
<feature type="signal peptide" evidence="1">
    <location>
        <begin position="1"/>
        <end position="17"/>
    </location>
</feature>
<evidence type="ECO:0000313" key="2">
    <source>
        <dbReference type="EMBL" id="CAD8252431.1"/>
    </source>
</evidence>
<protein>
    <recommendedName>
        <fullName evidence="3">STI1 domain-containing protein</fullName>
    </recommendedName>
</protein>
<keyword evidence="1" id="KW-0732">Signal</keyword>
<dbReference type="EMBL" id="HBEA01002594">
    <property type="protein sequence ID" value="CAD8252431.1"/>
    <property type="molecule type" value="Transcribed_RNA"/>
</dbReference>
<evidence type="ECO:0000256" key="1">
    <source>
        <dbReference type="SAM" id="SignalP"/>
    </source>
</evidence>